<dbReference type="AlphaFoldDB" id="A0A3S0VM81"/>
<reference evidence="1 2" key="1">
    <citation type="submission" date="2018-12" db="EMBL/GenBank/DDBJ databases">
        <title>Bacillus chawlae sp. nov., Bacillus glennii sp. nov., and Bacillus saganii sp. nov. Isolated from the Vehicle Assembly Building at Kennedy Space Center where the Viking Spacecraft were Assembled.</title>
        <authorList>
            <person name="Seuylemezian A."/>
            <person name="Vaishampayan P."/>
        </authorList>
    </citation>
    <scope>NUCLEOTIDE SEQUENCE [LARGE SCALE GENOMIC DNA]</scope>
    <source>
        <strain evidence="1 2">L5</strain>
    </source>
</reference>
<dbReference type="EMBL" id="RYZZ01000015">
    <property type="protein sequence ID" value="RUQ28670.1"/>
    <property type="molecule type" value="Genomic_DNA"/>
</dbReference>
<dbReference type="OrthoDB" id="1894615at2"/>
<evidence type="ECO:0000313" key="2">
    <source>
        <dbReference type="Proteomes" id="UP000267430"/>
    </source>
</evidence>
<accession>A0A3S0VM81</accession>
<dbReference type="Proteomes" id="UP000267430">
    <property type="component" value="Unassembled WGS sequence"/>
</dbReference>
<sequence>MYNEFFSTGEVSLKHTNTILNSIEIEGELNWEHLFPIIKSHENTDTQETREKVWKQLFNSLGLYPVSNEVIHFIEESVNLYEKIHVPN</sequence>
<name>A0A3S0VM81_9BACI</name>
<proteinExistence type="predicted"/>
<keyword evidence="2" id="KW-1185">Reference proteome</keyword>
<organism evidence="1 2">
    <name type="scientific">Peribacillus cavernae</name>
    <dbReference type="NCBI Taxonomy" id="1674310"/>
    <lineage>
        <taxon>Bacteria</taxon>
        <taxon>Bacillati</taxon>
        <taxon>Bacillota</taxon>
        <taxon>Bacilli</taxon>
        <taxon>Bacillales</taxon>
        <taxon>Bacillaceae</taxon>
        <taxon>Peribacillus</taxon>
    </lineage>
</organism>
<gene>
    <name evidence="1" type="ORF">ELQ35_12215</name>
</gene>
<evidence type="ECO:0000313" key="1">
    <source>
        <dbReference type="EMBL" id="RUQ28670.1"/>
    </source>
</evidence>
<dbReference type="RefSeq" id="WP_126865094.1">
    <property type="nucleotide sequence ID" value="NZ_JAUSTX010000007.1"/>
</dbReference>
<comment type="caution">
    <text evidence="1">The sequence shown here is derived from an EMBL/GenBank/DDBJ whole genome shotgun (WGS) entry which is preliminary data.</text>
</comment>
<protein>
    <submittedName>
        <fullName evidence="1">Uncharacterized protein</fullName>
    </submittedName>
</protein>